<keyword evidence="2" id="KW-1185">Reference proteome</keyword>
<evidence type="ECO:0000313" key="1">
    <source>
        <dbReference type="EMBL" id="KAH8012297.1"/>
    </source>
</evidence>
<evidence type="ECO:0000313" key="2">
    <source>
        <dbReference type="Proteomes" id="UP000827872"/>
    </source>
</evidence>
<proteinExistence type="predicted"/>
<protein>
    <submittedName>
        <fullName evidence="1">Uncharacterized protein</fullName>
    </submittedName>
</protein>
<dbReference type="EMBL" id="CM037626">
    <property type="protein sequence ID" value="KAH8012297.1"/>
    <property type="molecule type" value="Genomic_DNA"/>
</dbReference>
<comment type="caution">
    <text evidence="1">The sequence shown here is derived from an EMBL/GenBank/DDBJ whole genome shotgun (WGS) entry which is preliminary data.</text>
</comment>
<accession>A0ACB8FYW3</accession>
<reference evidence="1" key="1">
    <citation type="submission" date="2021-08" db="EMBL/GenBank/DDBJ databases">
        <title>The first chromosome-level gecko genome reveals the dynamic sex chromosomes of Neotropical dwarf geckos (Sphaerodactylidae: Sphaerodactylus).</title>
        <authorList>
            <person name="Pinto B.J."/>
            <person name="Keating S.E."/>
            <person name="Gamble T."/>
        </authorList>
    </citation>
    <scope>NUCLEOTIDE SEQUENCE</scope>
    <source>
        <strain evidence="1">TG3544</strain>
    </source>
</reference>
<sequence length="225" mass="24821">MKTTNKATMVCMMSGFHPGVVQVDWLADGNVITEGVETAKPSKQNDKYVASSYLTVNKSDWERHQTFSCKVTHEGNPITKLGFHPVDSFQFKMEVEPSRGNAPAHAHVTSGLVILRSSRGQPVVPPTVHVFPPSAEEMRTTNKATMVCMMSGFHPGVVQVDWLADGNVITEGVETAKPSKQNDKYVASSYLTLNNSDWERHQTFSCKVTHEGNPITKSVDRSECP</sequence>
<gene>
    <name evidence="1" type="ORF">K3G42_016074</name>
</gene>
<name>A0ACB8FYW3_9SAUR</name>
<dbReference type="Proteomes" id="UP000827872">
    <property type="component" value="Linkage Group LG13"/>
</dbReference>
<organism evidence="1 2">
    <name type="scientific">Sphaerodactylus townsendi</name>
    <dbReference type="NCBI Taxonomy" id="933632"/>
    <lineage>
        <taxon>Eukaryota</taxon>
        <taxon>Metazoa</taxon>
        <taxon>Chordata</taxon>
        <taxon>Craniata</taxon>
        <taxon>Vertebrata</taxon>
        <taxon>Euteleostomi</taxon>
        <taxon>Lepidosauria</taxon>
        <taxon>Squamata</taxon>
        <taxon>Bifurcata</taxon>
        <taxon>Gekkota</taxon>
        <taxon>Sphaerodactylidae</taxon>
        <taxon>Sphaerodactylus</taxon>
    </lineage>
</organism>